<evidence type="ECO:0000313" key="1">
    <source>
        <dbReference type="EMBL" id="MBF4500772.1"/>
    </source>
</evidence>
<dbReference type="PANTHER" id="PTHR30087">
    <property type="entry name" value="INNER MEMBRANE PROTEIN"/>
    <property type="match status" value="1"/>
</dbReference>
<protein>
    <submittedName>
        <fullName evidence="1">DUF523 domain-containing protein</fullName>
    </submittedName>
</protein>
<evidence type="ECO:0000313" key="2">
    <source>
        <dbReference type="Proteomes" id="UP000622653"/>
    </source>
</evidence>
<keyword evidence="2" id="KW-1185">Reference proteome</keyword>
<comment type="caution">
    <text evidence="1">The sequence shown here is derived from an EMBL/GenBank/DDBJ whole genome shotgun (WGS) entry which is preliminary data.</text>
</comment>
<gene>
    <name evidence="1" type="ORF">IRY55_05280</name>
</gene>
<name>A0A8J7G3Y4_9BACL</name>
<organism evidence="1 2">
    <name type="scientific">Savagea serpentis</name>
    <dbReference type="NCBI Taxonomy" id="2785297"/>
    <lineage>
        <taxon>Bacteria</taxon>
        <taxon>Bacillati</taxon>
        <taxon>Bacillota</taxon>
        <taxon>Bacilli</taxon>
        <taxon>Bacillales</taxon>
        <taxon>Caryophanaceae</taxon>
        <taxon>Savagea</taxon>
    </lineage>
</organism>
<dbReference type="EMBL" id="JADKPV010000001">
    <property type="protein sequence ID" value="MBF4500772.1"/>
    <property type="molecule type" value="Genomic_DNA"/>
</dbReference>
<dbReference type="Proteomes" id="UP000622653">
    <property type="component" value="Unassembled WGS sequence"/>
</dbReference>
<accession>A0A8J7G3Y4</accession>
<reference evidence="1" key="1">
    <citation type="submission" date="2020-11" db="EMBL/GenBank/DDBJ databases">
        <title>Multidrug resistant novel bacterium Savagea serpentis sp. nov., isolated from the scats of a vine snake (Ahaetulla nasuta).</title>
        <authorList>
            <person name="Venkata Ramana V."/>
            <person name="Vikas Patil S."/>
            <person name="Yogita Lugani V."/>
        </authorList>
    </citation>
    <scope>NUCLEOTIDE SEQUENCE</scope>
    <source>
        <strain evidence="1">SN6</strain>
    </source>
</reference>
<dbReference type="PANTHER" id="PTHR30087:SF1">
    <property type="entry name" value="HYPOTHETICAL CYTOSOLIC PROTEIN"/>
    <property type="match status" value="1"/>
</dbReference>
<dbReference type="InterPro" id="IPR007553">
    <property type="entry name" value="2-thiour_desulf"/>
</dbReference>
<dbReference type="AlphaFoldDB" id="A0A8J7G3Y4"/>
<dbReference type="Pfam" id="PF04463">
    <property type="entry name" value="2-thiour_desulf"/>
    <property type="match status" value="1"/>
</dbReference>
<dbReference type="RefSeq" id="WP_194562194.1">
    <property type="nucleotide sequence ID" value="NZ_JADKPV010000001.1"/>
</dbReference>
<proteinExistence type="predicted"/>
<sequence length="152" mass="16347">MILVSSCLAGNKVRYDGGHCLQEVIETLVREGKAVTVCPEVMGGMSTPREPSEIIGGDGFDVLDGRARVVSISGVDLTDAFLKGANEALQVARKYGATTIVLKEESPSCGSAFIYDGTFTGMKISGHGVTAALFKREGYDVYNEKQWLKQYT</sequence>